<feature type="transmembrane region" description="Helical" evidence="2">
    <location>
        <begin position="56"/>
        <end position="74"/>
    </location>
</feature>
<dbReference type="EMBL" id="VOKX01000093">
    <property type="protein sequence ID" value="KAB7837980.1"/>
    <property type="molecule type" value="Genomic_DNA"/>
</dbReference>
<protein>
    <recommendedName>
        <fullName evidence="5">DUF3159 domain-containing protein</fullName>
    </recommendedName>
</protein>
<dbReference type="AlphaFoldDB" id="A0A5N5W3N9"/>
<evidence type="ECO:0000313" key="4">
    <source>
        <dbReference type="Proteomes" id="UP000327000"/>
    </source>
</evidence>
<keyword evidence="2" id="KW-1133">Transmembrane helix</keyword>
<feature type="transmembrane region" description="Helical" evidence="2">
    <location>
        <begin position="86"/>
        <end position="106"/>
    </location>
</feature>
<keyword evidence="2" id="KW-0472">Membrane</keyword>
<feature type="transmembrane region" description="Helical" evidence="2">
    <location>
        <begin position="118"/>
        <end position="136"/>
    </location>
</feature>
<dbReference type="OrthoDB" id="4544430at2"/>
<dbReference type="RefSeq" id="WP_152264764.1">
    <property type="nucleotide sequence ID" value="NZ_VOKX01000093.1"/>
</dbReference>
<accession>A0A5N5W3N9</accession>
<dbReference type="Proteomes" id="UP000327000">
    <property type="component" value="Unassembled WGS sequence"/>
</dbReference>
<name>A0A5N5W3N9_STRMB</name>
<organism evidence="3 4">
    <name type="scientific">Streptomyces mobaraensis</name>
    <name type="common">Streptoverticillium mobaraense</name>
    <dbReference type="NCBI Taxonomy" id="35621"/>
    <lineage>
        <taxon>Bacteria</taxon>
        <taxon>Bacillati</taxon>
        <taxon>Actinomycetota</taxon>
        <taxon>Actinomycetes</taxon>
        <taxon>Kitasatosporales</taxon>
        <taxon>Streptomycetaceae</taxon>
        <taxon>Streptomyces</taxon>
    </lineage>
</organism>
<feature type="transmembrane region" description="Helical" evidence="2">
    <location>
        <begin position="177"/>
        <end position="197"/>
    </location>
</feature>
<dbReference type="NCBIfam" id="NF041646">
    <property type="entry name" value="VC0807_fam"/>
    <property type="match status" value="1"/>
</dbReference>
<evidence type="ECO:0000256" key="1">
    <source>
        <dbReference type="SAM" id="MobiDB-lite"/>
    </source>
</evidence>
<evidence type="ECO:0000313" key="3">
    <source>
        <dbReference type="EMBL" id="KAB7837980.1"/>
    </source>
</evidence>
<comment type="caution">
    <text evidence="3">The sequence shown here is derived from an EMBL/GenBank/DDBJ whole genome shotgun (WGS) entry which is preliminary data.</text>
</comment>
<sequence length="247" mass="25254">MSQATAQPATATATTPVTATATAAPAREEHPLVTAFKPLLLDVAVPLGGYYLLHDGFGLGLVLSLALSSVVPAVRTVVGVVRERTVNGLAGVMLVVNVLSMVLSFATGDARLMIAKDSVISSFVGGAILWSAVRGTPLMTAGLKPMLVKGSSAKAAAWDRLTSRNARFRTLERRYSAVWGAALLTECAARVIGAYTLPVDVMASWGSTVMLLGAIAVGIVVGGAVGVGPMEELLDAEAAELGAGSHA</sequence>
<gene>
    <name evidence="3" type="ORF">FRZ00_22425</name>
</gene>
<feature type="transmembrane region" description="Helical" evidence="2">
    <location>
        <begin position="203"/>
        <end position="227"/>
    </location>
</feature>
<evidence type="ECO:0000256" key="2">
    <source>
        <dbReference type="SAM" id="Phobius"/>
    </source>
</evidence>
<reference evidence="3 4" key="1">
    <citation type="journal article" date="2019" name="Microb. Cell Fact.">
        <title>Exploring novel herbicidin analogues by transcriptional regulator overexpression and MS/MS molecular networking.</title>
        <authorList>
            <person name="Shi Y."/>
            <person name="Gu R."/>
            <person name="Li Y."/>
            <person name="Wang X."/>
            <person name="Ren W."/>
            <person name="Li X."/>
            <person name="Wang L."/>
            <person name="Xie Y."/>
            <person name="Hong B."/>
        </authorList>
    </citation>
    <scope>NUCLEOTIDE SEQUENCE [LARGE SCALE GENOMIC DNA]</scope>
    <source>
        <strain evidence="3 4">US-43</strain>
    </source>
</reference>
<proteinExistence type="predicted"/>
<evidence type="ECO:0008006" key="5">
    <source>
        <dbReference type="Google" id="ProtNLM"/>
    </source>
</evidence>
<keyword evidence="4" id="KW-1185">Reference proteome</keyword>
<feature type="region of interest" description="Disordered" evidence="1">
    <location>
        <begin position="1"/>
        <end position="24"/>
    </location>
</feature>
<keyword evidence="2" id="KW-0812">Transmembrane</keyword>